<dbReference type="HOGENOM" id="CLU_2850980_0_0_1"/>
<organism evidence="1 2">
    <name type="scientific">Rozella allomycis (strain CSF55)</name>
    <dbReference type="NCBI Taxonomy" id="988480"/>
    <lineage>
        <taxon>Eukaryota</taxon>
        <taxon>Fungi</taxon>
        <taxon>Fungi incertae sedis</taxon>
        <taxon>Cryptomycota</taxon>
        <taxon>Cryptomycota incertae sedis</taxon>
        <taxon>Rozella</taxon>
    </lineage>
</organism>
<dbReference type="EMBL" id="KE561068">
    <property type="protein sequence ID" value="EPZ33268.1"/>
    <property type="molecule type" value="Genomic_DNA"/>
</dbReference>
<accession>A0A075ASN0</accession>
<keyword evidence="2" id="KW-1185">Reference proteome</keyword>
<proteinExistence type="predicted"/>
<dbReference type="AlphaFoldDB" id="A0A075ASN0"/>
<sequence length="65" mass="7325">MRFESLTRKYQRPSLLQKTFKAILSALYSCQIHVLPLLKNIAYPADSSVGAIVKSIRALLTEEDS</sequence>
<protein>
    <submittedName>
        <fullName evidence="1">Uncharacterized protein</fullName>
    </submittedName>
</protein>
<name>A0A075ASN0_ROZAC</name>
<reference evidence="1 2" key="1">
    <citation type="journal article" date="2013" name="Curr. Biol.">
        <title>Shared signatures of parasitism and phylogenomics unite Cryptomycota and microsporidia.</title>
        <authorList>
            <person name="James T.Y."/>
            <person name="Pelin A."/>
            <person name="Bonen L."/>
            <person name="Ahrendt S."/>
            <person name="Sain D."/>
            <person name="Corradi N."/>
            <person name="Stajich J.E."/>
        </authorList>
    </citation>
    <scope>NUCLEOTIDE SEQUENCE [LARGE SCALE GENOMIC DNA]</scope>
    <source>
        <strain evidence="1 2">CSF55</strain>
    </source>
</reference>
<evidence type="ECO:0000313" key="2">
    <source>
        <dbReference type="Proteomes" id="UP000030755"/>
    </source>
</evidence>
<dbReference type="Proteomes" id="UP000030755">
    <property type="component" value="Unassembled WGS sequence"/>
</dbReference>
<gene>
    <name evidence="1" type="ORF">O9G_001619</name>
</gene>
<evidence type="ECO:0000313" key="1">
    <source>
        <dbReference type="EMBL" id="EPZ33268.1"/>
    </source>
</evidence>